<dbReference type="Gene3D" id="3.30.450.20">
    <property type="entry name" value="PAS domain"/>
    <property type="match status" value="2"/>
</dbReference>
<dbReference type="InterPro" id="IPR035919">
    <property type="entry name" value="EAL_sf"/>
</dbReference>
<dbReference type="PANTHER" id="PTHR44757:SF2">
    <property type="entry name" value="BIOFILM ARCHITECTURE MAINTENANCE PROTEIN MBAA"/>
    <property type="match status" value="1"/>
</dbReference>
<feature type="domain" description="GGDEF" evidence="6">
    <location>
        <begin position="362"/>
        <end position="496"/>
    </location>
</feature>
<feature type="region of interest" description="Disordered" evidence="2">
    <location>
        <begin position="1"/>
        <end position="26"/>
    </location>
</feature>
<name>A0A1Q8YA28_9BURK</name>
<dbReference type="InterPro" id="IPR013767">
    <property type="entry name" value="PAS_fold"/>
</dbReference>
<evidence type="ECO:0000259" key="6">
    <source>
        <dbReference type="PROSITE" id="PS50887"/>
    </source>
</evidence>
<dbReference type="CDD" id="cd00130">
    <property type="entry name" value="PAS"/>
    <property type="match status" value="2"/>
</dbReference>
<dbReference type="SMART" id="SM00086">
    <property type="entry name" value="PAC"/>
    <property type="match status" value="2"/>
</dbReference>
<feature type="compositionally biased region" description="Polar residues" evidence="2">
    <location>
        <begin position="1"/>
        <end position="15"/>
    </location>
</feature>
<comment type="caution">
    <text evidence="7">The sequence shown here is derived from an EMBL/GenBank/DDBJ whole genome shotgun (WGS) entry which is preliminary data.</text>
</comment>
<evidence type="ECO:0000259" key="5">
    <source>
        <dbReference type="PROSITE" id="PS50883"/>
    </source>
</evidence>
<dbReference type="SMART" id="SM00052">
    <property type="entry name" value="EAL"/>
    <property type="match status" value="1"/>
</dbReference>
<dbReference type="CDD" id="cd01949">
    <property type="entry name" value="GGDEF"/>
    <property type="match status" value="1"/>
</dbReference>
<dbReference type="InterPro" id="IPR000014">
    <property type="entry name" value="PAS"/>
</dbReference>
<dbReference type="GO" id="GO:0006355">
    <property type="term" value="P:regulation of DNA-templated transcription"/>
    <property type="evidence" value="ECO:0007669"/>
    <property type="project" value="InterPro"/>
</dbReference>
<feature type="domain" description="PAC" evidence="4">
    <location>
        <begin position="278"/>
        <end position="330"/>
    </location>
</feature>
<dbReference type="InterPro" id="IPR029787">
    <property type="entry name" value="Nucleotide_cyclase"/>
</dbReference>
<dbReference type="PROSITE" id="PS50887">
    <property type="entry name" value="GGDEF"/>
    <property type="match status" value="1"/>
</dbReference>
<dbReference type="PROSITE" id="PS50883">
    <property type="entry name" value="EAL"/>
    <property type="match status" value="1"/>
</dbReference>
<feature type="domain" description="PAC" evidence="4">
    <location>
        <begin position="157"/>
        <end position="208"/>
    </location>
</feature>
<dbReference type="SUPFAM" id="SSF141868">
    <property type="entry name" value="EAL domain-like"/>
    <property type="match status" value="1"/>
</dbReference>
<dbReference type="Pfam" id="PF00990">
    <property type="entry name" value="GGDEF"/>
    <property type="match status" value="1"/>
</dbReference>
<feature type="domain" description="PAS" evidence="3">
    <location>
        <begin position="205"/>
        <end position="251"/>
    </location>
</feature>
<evidence type="ECO:0000259" key="3">
    <source>
        <dbReference type="PROSITE" id="PS50112"/>
    </source>
</evidence>
<evidence type="ECO:0000256" key="2">
    <source>
        <dbReference type="SAM" id="MobiDB-lite"/>
    </source>
</evidence>
<feature type="coiled-coil region" evidence="1">
    <location>
        <begin position="58"/>
        <end position="88"/>
    </location>
</feature>
<keyword evidence="8" id="KW-1185">Reference proteome</keyword>
<reference evidence="7 8" key="1">
    <citation type="submission" date="2017-01" db="EMBL/GenBank/DDBJ databases">
        <title>Genome sequence of Rhodoferax antarcticus ANT.BR, a psychrophilic purple nonsulfur bacterium from an Antarctic microbial mat.</title>
        <authorList>
            <person name="Baker J."/>
            <person name="Riester C."/>
            <person name="Skinner B."/>
            <person name="Newell A."/>
            <person name="Swingley W."/>
            <person name="Madigan M."/>
            <person name="Jung D."/>
            <person name="Asao M."/>
            <person name="Chen M."/>
            <person name="Loughlin P."/>
            <person name="Pan H."/>
            <person name="Lin S."/>
            <person name="Li N."/>
            <person name="Shaw J."/>
            <person name="Prado M."/>
            <person name="Sherman C."/>
            <person name="Li X."/>
            <person name="Tang J."/>
            <person name="Blankenship R."/>
            <person name="Zhao T."/>
            <person name="Touchman J."/>
            <person name="Sattley M."/>
        </authorList>
    </citation>
    <scope>NUCLEOTIDE SEQUENCE [LARGE SCALE GENOMIC DNA]</scope>
    <source>
        <strain evidence="7 8">ANT.BR</strain>
    </source>
</reference>
<dbReference type="CDD" id="cd01948">
    <property type="entry name" value="EAL"/>
    <property type="match status" value="1"/>
</dbReference>
<dbReference type="Proteomes" id="UP000185911">
    <property type="component" value="Unassembled WGS sequence"/>
</dbReference>
<dbReference type="SMART" id="SM00091">
    <property type="entry name" value="PAS"/>
    <property type="match status" value="2"/>
</dbReference>
<accession>A0A1Q8YA28</accession>
<organism evidence="7 8">
    <name type="scientific">Rhodoferax antarcticus ANT.BR</name>
    <dbReference type="NCBI Taxonomy" id="1111071"/>
    <lineage>
        <taxon>Bacteria</taxon>
        <taxon>Pseudomonadati</taxon>
        <taxon>Pseudomonadota</taxon>
        <taxon>Betaproteobacteria</taxon>
        <taxon>Burkholderiales</taxon>
        <taxon>Comamonadaceae</taxon>
        <taxon>Rhodoferax</taxon>
    </lineage>
</organism>
<dbReference type="Gene3D" id="3.20.20.450">
    <property type="entry name" value="EAL domain"/>
    <property type="match status" value="1"/>
</dbReference>
<dbReference type="InterPro" id="IPR001633">
    <property type="entry name" value="EAL_dom"/>
</dbReference>
<feature type="domain" description="EAL" evidence="5">
    <location>
        <begin position="505"/>
        <end position="759"/>
    </location>
</feature>
<evidence type="ECO:0000313" key="8">
    <source>
        <dbReference type="Proteomes" id="UP000185911"/>
    </source>
</evidence>
<dbReference type="InterPro" id="IPR000700">
    <property type="entry name" value="PAS-assoc_C"/>
</dbReference>
<dbReference type="SUPFAM" id="SSF55073">
    <property type="entry name" value="Nucleotide cyclase"/>
    <property type="match status" value="1"/>
</dbReference>
<dbReference type="PROSITE" id="PS50113">
    <property type="entry name" value="PAC"/>
    <property type="match status" value="2"/>
</dbReference>
<sequence length="775" mass="86008">MPAQTPDPTASQSVGLQPAHTSPGAHALRQRAVATLMQRQARCDSAEDLSPECTLRALQELRVHQIELEMQNEEMRRTQVTLDAARANYADLYDHAPVGYVTLDDADHILQANLTAARLLGVPRLAMLGMALNKFIHRDDQDAYYLLRKQRQTCEELSIELRLKHQDGSFFWAKLMVTLALADSGAPVLRVVLMDISLRFAAQEQMRLAASVFSEAREGIMITDTNGQIVNVNAAFTHITGYSRDEAVGQTPHILNSGRQSAAHYAAMWQAILQKGHWYGEIWNRRKNGEIYAAFQTISTVRDARGTATHFVALFSDITAFKAQQARLEHIAHYDLLTNLPNRALLADRLRQDMAKAFRQGVLLAVVYVDLDSFKEVNDQHGHESGDRLLVALANRMKEALREGDTLARIGGDEFVAVLTGLADTSSCVPMLNRMLAAASETFEIGELKLQVSASLGVTFYPQAEVVEPDWLLRQADQAMYQAKQTGKNHYHLFDAAHDRSVRGHHQGLERIRTALASGELELYYQPKVNMRTGQVMGVEALIRWQHPQDGLLYPLTFLPLIDADPLAIEVGEWVISTALTQIEAWQAQGLNLQVSVNVGAQQLQQADFVERLRTLMQAHPGVLPTKLSLEMLETSALHDIGFASQVIESCHKMGVAFALDDFGTGYSSLTYLKRLGVSTIKIDQSFVRNMLDDPQDRSILEGVISLAKAFNHEVIAEGVETIAHGSLLLQLGCDLAQGYGIARPMPAQSLPAWVASWQPDAAWSDNAAKNHHFH</sequence>
<dbReference type="PROSITE" id="PS50112">
    <property type="entry name" value="PAS"/>
    <property type="match status" value="2"/>
</dbReference>
<dbReference type="EMBL" id="MSYM01000018">
    <property type="protein sequence ID" value="OLP04875.1"/>
    <property type="molecule type" value="Genomic_DNA"/>
</dbReference>
<keyword evidence="1" id="KW-0175">Coiled coil</keyword>
<dbReference type="Pfam" id="PF00989">
    <property type="entry name" value="PAS"/>
    <property type="match status" value="2"/>
</dbReference>
<dbReference type="STRING" id="81479.RA876_12325"/>
<feature type="domain" description="PAS" evidence="3">
    <location>
        <begin position="85"/>
        <end position="142"/>
    </location>
</feature>
<evidence type="ECO:0000256" key="1">
    <source>
        <dbReference type="SAM" id="Coils"/>
    </source>
</evidence>
<evidence type="ECO:0000259" key="4">
    <source>
        <dbReference type="PROSITE" id="PS50113"/>
    </source>
</evidence>
<dbReference type="RefSeq" id="WP_139313443.1">
    <property type="nucleotide sequence ID" value="NZ_MSYM01000018.1"/>
</dbReference>
<evidence type="ECO:0000313" key="7">
    <source>
        <dbReference type="EMBL" id="OLP04875.1"/>
    </source>
</evidence>
<proteinExistence type="predicted"/>
<dbReference type="InterPro" id="IPR035965">
    <property type="entry name" value="PAS-like_dom_sf"/>
</dbReference>
<dbReference type="InterPro" id="IPR001610">
    <property type="entry name" value="PAC"/>
</dbReference>
<dbReference type="GO" id="GO:0003824">
    <property type="term" value="F:catalytic activity"/>
    <property type="evidence" value="ECO:0007669"/>
    <property type="project" value="UniProtKB-ARBA"/>
</dbReference>
<dbReference type="SMART" id="SM00267">
    <property type="entry name" value="GGDEF"/>
    <property type="match status" value="1"/>
</dbReference>
<dbReference type="InterPro" id="IPR052155">
    <property type="entry name" value="Biofilm_reg_signaling"/>
</dbReference>
<dbReference type="NCBIfam" id="TIGR00229">
    <property type="entry name" value="sensory_box"/>
    <property type="match status" value="2"/>
</dbReference>
<dbReference type="FunFam" id="3.30.70.270:FF:000001">
    <property type="entry name" value="Diguanylate cyclase domain protein"/>
    <property type="match status" value="1"/>
</dbReference>
<dbReference type="Gene3D" id="3.30.70.270">
    <property type="match status" value="1"/>
</dbReference>
<dbReference type="InterPro" id="IPR000160">
    <property type="entry name" value="GGDEF_dom"/>
</dbReference>
<protein>
    <submittedName>
        <fullName evidence="7">EAL, GGDEF, PAS domain-containing sensory box protein</fullName>
    </submittedName>
</protein>
<dbReference type="InterPro" id="IPR043128">
    <property type="entry name" value="Rev_trsase/Diguanyl_cyclase"/>
</dbReference>
<dbReference type="SUPFAM" id="SSF55785">
    <property type="entry name" value="PYP-like sensor domain (PAS domain)"/>
    <property type="match status" value="2"/>
</dbReference>
<dbReference type="PANTHER" id="PTHR44757">
    <property type="entry name" value="DIGUANYLATE CYCLASE DGCP"/>
    <property type="match status" value="1"/>
</dbReference>
<dbReference type="NCBIfam" id="TIGR00254">
    <property type="entry name" value="GGDEF"/>
    <property type="match status" value="1"/>
</dbReference>
<gene>
    <name evidence="7" type="ORF">BLL52_3691</name>
</gene>
<dbReference type="Pfam" id="PF00563">
    <property type="entry name" value="EAL"/>
    <property type="match status" value="1"/>
</dbReference>
<dbReference type="AlphaFoldDB" id="A0A1Q8YA28"/>